<name>A0A560L3N8_9BRAD</name>
<evidence type="ECO:0000259" key="4">
    <source>
        <dbReference type="PROSITE" id="PS50043"/>
    </source>
</evidence>
<evidence type="ECO:0000313" key="6">
    <source>
        <dbReference type="Proteomes" id="UP000321304"/>
    </source>
</evidence>
<proteinExistence type="predicted"/>
<keyword evidence="1" id="KW-0805">Transcription regulation</keyword>
<reference evidence="5 6" key="1">
    <citation type="submission" date="2019-06" db="EMBL/GenBank/DDBJ databases">
        <title>Genomic Encyclopedia of Type Strains, Phase IV (KMG-V): Genome sequencing to study the core and pangenomes of soil and plant-associated prokaryotes.</title>
        <authorList>
            <person name="Whitman W."/>
        </authorList>
    </citation>
    <scope>NUCLEOTIDE SEQUENCE [LARGE SCALE GENOMIC DNA]</scope>
    <source>
        <strain evidence="5 6">BR 10355</strain>
    </source>
</reference>
<dbReference type="SMART" id="SM00421">
    <property type="entry name" value="HTH_LUXR"/>
    <property type="match status" value="1"/>
</dbReference>
<dbReference type="AlphaFoldDB" id="A0A560L3N8"/>
<dbReference type="InterPro" id="IPR005143">
    <property type="entry name" value="TF_LuxR_autoind-bd_dom"/>
</dbReference>
<dbReference type="Gene3D" id="3.30.450.80">
    <property type="entry name" value="Transcription factor LuxR-like, autoinducer-binding domain"/>
    <property type="match status" value="1"/>
</dbReference>
<comment type="caution">
    <text evidence="5">The sequence shown here is derived from an EMBL/GenBank/DDBJ whole genome shotgun (WGS) entry which is preliminary data.</text>
</comment>
<evidence type="ECO:0000256" key="3">
    <source>
        <dbReference type="ARBA" id="ARBA00023163"/>
    </source>
</evidence>
<dbReference type="PANTHER" id="PTHR44688:SF16">
    <property type="entry name" value="DNA-BINDING TRANSCRIPTIONAL ACTIVATOR DEVR_DOSR"/>
    <property type="match status" value="1"/>
</dbReference>
<sequence>MKAPERLLEEFADAIHTAEEVSGFERVATRVAEQLGFRWFAYLDVASGKPAIISSYPRSWTRRYAEYDYQRLDPVIRRASRENKLFDWGGTAPDRTANQAERHFFDEARTFGIKAGLTVPIRGGFGRTVAFTLAVDERSRSIEHPGQDLLEVIQLIAFYFHAHLSARRGGYLQRSNPDILTQRERQCLAWSAQGKTMTDIAVLVGISSRTVSFHLENARTKLGASSIAQCVAEALRRGLLS</sequence>
<dbReference type="Pfam" id="PF03472">
    <property type="entry name" value="Autoind_bind"/>
    <property type="match status" value="1"/>
</dbReference>
<feature type="domain" description="HTH luxR-type" evidence="4">
    <location>
        <begin position="173"/>
        <end position="238"/>
    </location>
</feature>
<dbReference type="InterPro" id="IPR000792">
    <property type="entry name" value="Tscrpt_reg_LuxR_C"/>
</dbReference>
<dbReference type="Gene3D" id="1.10.10.10">
    <property type="entry name" value="Winged helix-like DNA-binding domain superfamily/Winged helix DNA-binding domain"/>
    <property type="match status" value="1"/>
</dbReference>
<keyword evidence="6" id="KW-1185">Reference proteome</keyword>
<dbReference type="InterPro" id="IPR016032">
    <property type="entry name" value="Sig_transdc_resp-reg_C-effctor"/>
</dbReference>
<dbReference type="PANTHER" id="PTHR44688">
    <property type="entry name" value="DNA-BINDING TRANSCRIPTIONAL ACTIVATOR DEVR_DOSR"/>
    <property type="match status" value="1"/>
</dbReference>
<dbReference type="Proteomes" id="UP000321304">
    <property type="component" value="Unassembled WGS sequence"/>
</dbReference>
<dbReference type="GO" id="GO:0003677">
    <property type="term" value="F:DNA binding"/>
    <property type="evidence" value="ECO:0007669"/>
    <property type="project" value="UniProtKB-KW"/>
</dbReference>
<dbReference type="GO" id="GO:0006355">
    <property type="term" value="P:regulation of DNA-templated transcription"/>
    <property type="evidence" value="ECO:0007669"/>
    <property type="project" value="InterPro"/>
</dbReference>
<keyword evidence="2" id="KW-0238">DNA-binding</keyword>
<evidence type="ECO:0000256" key="1">
    <source>
        <dbReference type="ARBA" id="ARBA00023015"/>
    </source>
</evidence>
<dbReference type="Pfam" id="PF00196">
    <property type="entry name" value="GerE"/>
    <property type="match status" value="1"/>
</dbReference>
<dbReference type="OrthoDB" id="9803630at2"/>
<evidence type="ECO:0000256" key="2">
    <source>
        <dbReference type="ARBA" id="ARBA00023125"/>
    </source>
</evidence>
<keyword evidence="3" id="KW-0804">Transcription</keyword>
<dbReference type="InterPro" id="IPR036388">
    <property type="entry name" value="WH-like_DNA-bd_sf"/>
</dbReference>
<accession>A0A560L3N8</accession>
<dbReference type="PROSITE" id="PS50043">
    <property type="entry name" value="HTH_LUXR_2"/>
    <property type="match status" value="1"/>
</dbReference>
<organism evidence="5 6">
    <name type="scientific">Bradyrhizobium macuxiense</name>
    <dbReference type="NCBI Taxonomy" id="1755647"/>
    <lineage>
        <taxon>Bacteria</taxon>
        <taxon>Pseudomonadati</taxon>
        <taxon>Pseudomonadota</taxon>
        <taxon>Alphaproteobacteria</taxon>
        <taxon>Hyphomicrobiales</taxon>
        <taxon>Nitrobacteraceae</taxon>
        <taxon>Bradyrhizobium</taxon>
    </lineage>
</organism>
<dbReference type="RefSeq" id="WP_146991407.1">
    <property type="nucleotide sequence ID" value="NZ_VITY01000015.1"/>
</dbReference>
<dbReference type="PRINTS" id="PR00038">
    <property type="entry name" value="HTHLUXR"/>
</dbReference>
<dbReference type="SUPFAM" id="SSF46894">
    <property type="entry name" value="C-terminal effector domain of the bipartite response regulators"/>
    <property type="match status" value="1"/>
</dbReference>
<evidence type="ECO:0000313" key="5">
    <source>
        <dbReference type="EMBL" id="TWB89899.1"/>
    </source>
</evidence>
<dbReference type="SUPFAM" id="SSF75516">
    <property type="entry name" value="Pheromone-binding domain of LuxR-like quorum-sensing transcription factors"/>
    <property type="match status" value="1"/>
</dbReference>
<gene>
    <name evidence="5" type="ORF">FBZ93_11511</name>
</gene>
<dbReference type="CDD" id="cd06170">
    <property type="entry name" value="LuxR_C_like"/>
    <property type="match status" value="1"/>
</dbReference>
<dbReference type="InterPro" id="IPR036693">
    <property type="entry name" value="TF_LuxR_autoind-bd_dom_sf"/>
</dbReference>
<protein>
    <submittedName>
        <fullName evidence="5">LuxR family transcriptional activator of conjugal transfer of Ti plasmids</fullName>
    </submittedName>
</protein>
<dbReference type="EMBL" id="VITY01000015">
    <property type="protein sequence ID" value="TWB89899.1"/>
    <property type="molecule type" value="Genomic_DNA"/>
</dbReference>